<evidence type="ECO:0000256" key="9">
    <source>
        <dbReference type="ARBA" id="ARBA00047597"/>
    </source>
</evidence>
<reference evidence="11 12" key="1">
    <citation type="submission" date="2019-09" db="EMBL/GenBank/DDBJ databases">
        <title>Bird 10,000 Genomes (B10K) Project - Family phase.</title>
        <authorList>
            <person name="Zhang G."/>
        </authorList>
    </citation>
    <scope>NUCLEOTIDE SEQUENCE [LARGE SCALE GENOMIC DNA]</scope>
    <source>
        <strain evidence="11">OUT-0059</strain>
        <tissue evidence="11">Muscle</tissue>
    </source>
</reference>
<dbReference type="SUPFAM" id="SSF56399">
    <property type="entry name" value="ADP-ribosylation"/>
    <property type="match status" value="1"/>
</dbReference>
<evidence type="ECO:0000256" key="1">
    <source>
        <dbReference type="ARBA" id="ARBA00009558"/>
    </source>
</evidence>
<evidence type="ECO:0000256" key="3">
    <source>
        <dbReference type="ARBA" id="ARBA00022679"/>
    </source>
</evidence>
<evidence type="ECO:0000256" key="7">
    <source>
        <dbReference type="ARBA" id="ARBA00023027"/>
    </source>
</evidence>
<dbReference type="Gene3D" id="3.90.176.10">
    <property type="entry name" value="Toxin ADP-ribosyltransferase, Chain A, domain 1"/>
    <property type="match status" value="1"/>
</dbReference>
<dbReference type="GO" id="GO:0016779">
    <property type="term" value="F:nucleotidyltransferase activity"/>
    <property type="evidence" value="ECO:0007669"/>
    <property type="project" value="UniProtKB-KW"/>
</dbReference>
<protein>
    <recommendedName>
        <fullName evidence="10">NAD(P)(+)--arginine ADP-ribosyltransferase</fullName>
        <ecNumber evidence="10">2.4.2.31</ecNumber>
    </recommendedName>
    <alternativeName>
        <fullName evidence="10">Mono(ADP-ribosyl)transferase</fullName>
    </alternativeName>
</protein>
<keyword evidence="4" id="KW-0548">Nucleotidyltransferase</keyword>
<keyword evidence="6 10" id="KW-0521">NADP</keyword>
<feature type="non-terminal residue" evidence="11">
    <location>
        <position position="262"/>
    </location>
</feature>
<keyword evidence="2 10" id="KW-0328">Glycosyltransferase</keyword>
<dbReference type="PROSITE" id="PS01291">
    <property type="entry name" value="ART"/>
    <property type="match status" value="1"/>
</dbReference>
<dbReference type="AlphaFoldDB" id="A0A7L3PR07"/>
<evidence type="ECO:0000256" key="10">
    <source>
        <dbReference type="RuleBase" id="RU361228"/>
    </source>
</evidence>
<evidence type="ECO:0000313" key="12">
    <source>
        <dbReference type="Proteomes" id="UP000551443"/>
    </source>
</evidence>
<comment type="catalytic activity">
    <reaction evidence="9 10">
        <text>L-arginyl-[protein] + NAD(+) = N(omega)-(ADP-D-ribosyl)-L-arginyl-[protein] + nicotinamide + H(+)</text>
        <dbReference type="Rhea" id="RHEA:19149"/>
        <dbReference type="Rhea" id="RHEA-COMP:10532"/>
        <dbReference type="Rhea" id="RHEA-COMP:15087"/>
        <dbReference type="ChEBI" id="CHEBI:15378"/>
        <dbReference type="ChEBI" id="CHEBI:17154"/>
        <dbReference type="ChEBI" id="CHEBI:29965"/>
        <dbReference type="ChEBI" id="CHEBI:57540"/>
        <dbReference type="ChEBI" id="CHEBI:142554"/>
        <dbReference type="EC" id="2.4.2.31"/>
    </reaction>
</comment>
<evidence type="ECO:0000256" key="8">
    <source>
        <dbReference type="ARBA" id="ARBA00023157"/>
    </source>
</evidence>
<evidence type="ECO:0000256" key="6">
    <source>
        <dbReference type="ARBA" id="ARBA00022857"/>
    </source>
</evidence>
<keyword evidence="12" id="KW-1185">Reference proteome</keyword>
<evidence type="ECO:0000256" key="5">
    <source>
        <dbReference type="ARBA" id="ARBA00022729"/>
    </source>
</evidence>
<keyword evidence="5 10" id="KW-0732">Signal</keyword>
<dbReference type="PANTHER" id="PTHR10339:SF19">
    <property type="entry name" value="GPI-LINKED NAD(P)(+)--ARGININE ADP-RIBOSYLTRANSFERASE 1"/>
    <property type="match status" value="1"/>
</dbReference>
<keyword evidence="3 10" id="KW-0808">Transferase</keyword>
<dbReference type="GO" id="GO:0005615">
    <property type="term" value="C:extracellular space"/>
    <property type="evidence" value="ECO:0007669"/>
    <property type="project" value="UniProtKB-ARBA"/>
</dbReference>
<comment type="caution">
    <text evidence="11">The sequence shown here is derived from an EMBL/GenBank/DDBJ whole genome shotgun (WGS) entry which is preliminary data.</text>
</comment>
<keyword evidence="7 10" id="KW-0520">NAD</keyword>
<dbReference type="PANTHER" id="PTHR10339">
    <property type="entry name" value="ADP-RIBOSYLTRANSFERASE"/>
    <property type="match status" value="1"/>
</dbReference>
<dbReference type="GO" id="GO:0003950">
    <property type="term" value="F:NAD+ poly-ADP-ribosyltransferase activity"/>
    <property type="evidence" value="ECO:0007669"/>
    <property type="project" value="TreeGrafter"/>
</dbReference>
<organism evidence="11 12">
    <name type="scientific">Xiphorhynchus elegans</name>
    <name type="common">elegant woodcreeper</name>
    <dbReference type="NCBI Taxonomy" id="269412"/>
    <lineage>
        <taxon>Eukaryota</taxon>
        <taxon>Metazoa</taxon>
        <taxon>Chordata</taxon>
        <taxon>Craniata</taxon>
        <taxon>Vertebrata</taxon>
        <taxon>Euteleostomi</taxon>
        <taxon>Archelosauria</taxon>
        <taxon>Archosauria</taxon>
        <taxon>Dinosauria</taxon>
        <taxon>Saurischia</taxon>
        <taxon>Theropoda</taxon>
        <taxon>Coelurosauria</taxon>
        <taxon>Aves</taxon>
        <taxon>Neognathae</taxon>
        <taxon>Neoaves</taxon>
        <taxon>Telluraves</taxon>
        <taxon>Australaves</taxon>
        <taxon>Passeriformes</taxon>
        <taxon>Dendrocolaptidae</taxon>
        <taxon>Xiphorhynchus</taxon>
    </lineage>
</organism>
<accession>A0A7L3PR07</accession>
<dbReference type="PROSITE" id="PS51996">
    <property type="entry name" value="TR_MART"/>
    <property type="match status" value="1"/>
</dbReference>
<proteinExistence type="inferred from homology"/>
<keyword evidence="8" id="KW-1015">Disulfide bond</keyword>
<evidence type="ECO:0000256" key="4">
    <source>
        <dbReference type="ARBA" id="ARBA00022695"/>
    </source>
</evidence>
<dbReference type="PRINTS" id="PR00970">
    <property type="entry name" value="RIBTRNSFRASE"/>
</dbReference>
<comment type="similarity">
    <text evidence="1 10">Belongs to the Arg-specific ADP-ribosyltransferase family.</text>
</comment>
<dbReference type="EMBL" id="VZUH01076743">
    <property type="protein sequence ID" value="NXU93157.1"/>
    <property type="molecule type" value="Genomic_DNA"/>
</dbReference>
<dbReference type="GO" id="GO:0044194">
    <property type="term" value="C:cytolytic granule"/>
    <property type="evidence" value="ECO:0007669"/>
    <property type="project" value="UniProtKB-ARBA"/>
</dbReference>
<evidence type="ECO:0000256" key="2">
    <source>
        <dbReference type="ARBA" id="ARBA00022676"/>
    </source>
</evidence>
<dbReference type="InterPro" id="IPR050999">
    <property type="entry name" value="ADP-ribosyltransferase_ARG"/>
</dbReference>
<dbReference type="GO" id="GO:0046677">
    <property type="term" value="P:response to antibiotic"/>
    <property type="evidence" value="ECO:0007669"/>
    <property type="project" value="UniProtKB-ARBA"/>
</dbReference>
<name>A0A7L3PR07_9DEND</name>
<feature type="chain" id="PRO_5029951471" description="NAD(P)(+)--arginine ADP-ribosyltransferase" evidence="10">
    <location>
        <begin position="21"/>
        <end position="262"/>
    </location>
</feature>
<dbReference type="Proteomes" id="UP000551443">
    <property type="component" value="Unassembled WGS sequence"/>
</dbReference>
<feature type="non-terminal residue" evidence="11">
    <location>
        <position position="1"/>
    </location>
</feature>
<dbReference type="EC" id="2.4.2.31" evidence="10"/>
<dbReference type="GO" id="GO:0106274">
    <property type="term" value="F:NAD+-protein-arginine ADP-ribosyltransferase activity"/>
    <property type="evidence" value="ECO:0007669"/>
    <property type="project" value="UniProtKB-EC"/>
</dbReference>
<dbReference type="FunFam" id="3.90.176.10:FF:000001">
    <property type="entry name" value="NAD(P)(+)--arginine ADP-ribosyltransferase"/>
    <property type="match status" value="1"/>
</dbReference>
<dbReference type="InterPro" id="IPR000768">
    <property type="entry name" value="ART"/>
</dbReference>
<dbReference type="Pfam" id="PF01129">
    <property type="entry name" value="ART"/>
    <property type="match status" value="1"/>
</dbReference>
<gene>
    <name evidence="11" type="primary">Nrt1</name>
    <name evidence="11" type="ORF">XIPELE_R12287</name>
</gene>
<evidence type="ECO:0000313" key="11">
    <source>
        <dbReference type="EMBL" id="NXU93157.1"/>
    </source>
</evidence>
<feature type="signal peptide" evidence="10">
    <location>
        <begin position="1"/>
        <end position="20"/>
    </location>
</feature>
<sequence length="262" mass="29415">PLPTMELLPLLLVLLPGAVATGIEEVALDMAPNSFDDQYLNCRDEMVKELPMLNCSEMATNQIYAQVWAKAAAMWHPPLGPLQRREEATALLAYTHAHLSSEFQKAVLVAGRSHQDYRYRFHFKVLHFLLTEALRDLRTAQSPPGCLHVYLGTREIQFTVKPGQIIRFGYFASFFLKKDKAKVFGIDTLFEVYTCHGAAIRDFSINPEEELVLIPPFESFKVTSVTPQSDTTYIRLSSHGVYSKYNCAWLRGDIPGVGTGGS</sequence>